<keyword evidence="5 7" id="KW-0472">Membrane</keyword>
<evidence type="ECO:0000256" key="6">
    <source>
        <dbReference type="SAM" id="MobiDB-lite"/>
    </source>
</evidence>
<comment type="subcellular location">
    <subcellularLocation>
        <location evidence="1">Membrane</location>
        <topology evidence="1">Multi-pass membrane protein</topology>
    </subcellularLocation>
</comment>
<evidence type="ECO:0000256" key="3">
    <source>
        <dbReference type="ARBA" id="ARBA00022692"/>
    </source>
</evidence>
<dbReference type="OrthoDB" id="4540540at2759"/>
<dbReference type="PROSITE" id="PS51257">
    <property type="entry name" value="PROKAR_LIPOPROTEIN"/>
    <property type="match status" value="1"/>
</dbReference>
<reference evidence="8" key="2">
    <citation type="journal article" date="2023" name="IMA Fungus">
        <title>Comparative genomic study of the Penicillium genus elucidates a diverse pangenome and 15 lateral gene transfer events.</title>
        <authorList>
            <person name="Petersen C."/>
            <person name="Sorensen T."/>
            <person name="Nielsen M.R."/>
            <person name="Sondergaard T.E."/>
            <person name="Sorensen J.L."/>
            <person name="Fitzpatrick D.A."/>
            <person name="Frisvad J.C."/>
            <person name="Nielsen K.L."/>
        </authorList>
    </citation>
    <scope>NUCLEOTIDE SEQUENCE</scope>
    <source>
        <strain evidence="8">IBT 30069</strain>
    </source>
</reference>
<reference evidence="8" key="1">
    <citation type="submission" date="2022-11" db="EMBL/GenBank/DDBJ databases">
        <authorList>
            <person name="Petersen C."/>
        </authorList>
    </citation>
    <scope>NUCLEOTIDE SEQUENCE</scope>
    <source>
        <strain evidence="8">IBT 30069</strain>
    </source>
</reference>
<keyword evidence="2" id="KW-0813">Transport</keyword>
<protein>
    <submittedName>
        <fullName evidence="8">Uncharacterized protein</fullName>
    </submittedName>
</protein>
<evidence type="ECO:0000313" key="9">
    <source>
        <dbReference type="Proteomes" id="UP001149165"/>
    </source>
</evidence>
<sequence length="170" mass="18159">MRKLWMVGNGILSIFLVSACVISTSTPLVLLCGAVGFSWAISSWVPYALLGAETSLSVVDSGRKEHALAPSQDPECAERGEASTDSRDDGNNIKDTSNHAGLLYGIHNLAICFPQIIFSTIIGLEGFASRTDHSMGREEDVPGEPLGWIFAVAGVSALVAMYMARGIREE</sequence>
<feature type="region of interest" description="Disordered" evidence="6">
    <location>
        <begin position="66"/>
        <end position="92"/>
    </location>
</feature>
<organism evidence="8 9">
    <name type="scientific">Penicillium angulare</name>
    <dbReference type="NCBI Taxonomy" id="116970"/>
    <lineage>
        <taxon>Eukaryota</taxon>
        <taxon>Fungi</taxon>
        <taxon>Dikarya</taxon>
        <taxon>Ascomycota</taxon>
        <taxon>Pezizomycotina</taxon>
        <taxon>Eurotiomycetes</taxon>
        <taxon>Eurotiomycetidae</taxon>
        <taxon>Eurotiales</taxon>
        <taxon>Aspergillaceae</taxon>
        <taxon>Penicillium</taxon>
    </lineage>
</organism>
<dbReference type="EMBL" id="JAPQKH010000002">
    <property type="protein sequence ID" value="KAJ5113798.1"/>
    <property type="molecule type" value="Genomic_DNA"/>
</dbReference>
<accession>A0A9W9G827</accession>
<comment type="caution">
    <text evidence="8">The sequence shown here is derived from an EMBL/GenBank/DDBJ whole genome shotgun (WGS) entry which is preliminary data.</text>
</comment>
<evidence type="ECO:0000256" key="4">
    <source>
        <dbReference type="ARBA" id="ARBA00022989"/>
    </source>
</evidence>
<proteinExistence type="predicted"/>
<feature type="transmembrane region" description="Helical" evidence="7">
    <location>
        <begin position="12"/>
        <end position="41"/>
    </location>
</feature>
<dbReference type="GO" id="GO:0005886">
    <property type="term" value="C:plasma membrane"/>
    <property type="evidence" value="ECO:0007669"/>
    <property type="project" value="TreeGrafter"/>
</dbReference>
<dbReference type="Proteomes" id="UP001149165">
    <property type="component" value="Unassembled WGS sequence"/>
</dbReference>
<keyword evidence="3 7" id="KW-0812">Transmembrane</keyword>
<evidence type="ECO:0000256" key="5">
    <source>
        <dbReference type="ARBA" id="ARBA00023136"/>
    </source>
</evidence>
<evidence type="ECO:0000313" key="8">
    <source>
        <dbReference type="EMBL" id="KAJ5113798.1"/>
    </source>
</evidence>
<keyword evidence="9" id="KW-1185">Reference proteome</keyword>
<name>A0A9W9G827_9EURO</name>
<dbReference type="PANTHER" id="PTHR19432">
    <property type="entry name" value="SUGAR TRANSPORTER"/>
    <property type="match status" value="1"/>
</dbReference>
<dbReference type="PANTHER" id="PTHR19432:SF35">
    <property type="entry name" value="SOLUTE CARRIER FAMILY 45 MEMBER 3 ISOFORM X1"/>
    <property type="match status" value="1"/>
</dbReference>
<gene>
    <name evidence="8" type="ORF">N7456_002332</name>
</gene>
<dbReference type="GO" id="GO:0008506">
    <property type="term" value="F:sucrose:proton symporter activity"/>
    <property type="evidence" value="ECO:0007669"/>
    <property type="project" value="TreeGrafter"/>
</dbReference>
<evidence type="ECO:0000256" key="1">
    <source>
        <dbReference type="ARBA" id="ARBA00004141"/>
    </source>
</evidence>
<keyword evidence="4 7" id="KW-1133">Transmembrane helix</keyword>
<evidence type="ECO:0000256" key="2">
    <source>
        <dbReference type="ARBA" id="ARBA00022448"/>
    </source>
</evidence>
<feature type="transmembrane region" description="Helical" evidence="7">
    <location>
        <begin position="145"/>
        <end position="164"/>
    </location>
</feature>
<feature type="compositionally biased region" description="Basic and acidic residues" evidence="6">
    <location>
        <begin position="76"/>
        <end position="92"/>
    </location>
</feature>
<evidence type="ECO:0000256" key="7">
    <source>
        <dbReference type="SAM" id="Phobius"/>
    </source>
</evidence>
<dbReference type="AlphaFoldDB" id="A0A9W9G827"/>